<name>A0A1I0X2W4_9PSEU</name>
<organism evidence="1 2">
    <name type="scientific">Amycolatopsis marina</name>
    <dbReference type="NCBI Taxonomy" id="490629"/>
    <lineage>
        <taxon>Bacteria</taxon>
        <taxon>Bacillati</taxon>
        <taxon>Actinomycetota</taxon>
        <taxon>Actinomycetes</taxon>
        <taxon>Pseudonocardiales</taxon>
        <taxon>Pseudonocardiaceae</taxon>
        <taxon>Amycolatopsis</taxon>
    </lineage>
</organism>
<evidence type="ECO:0000313" key="2">
    <source>
        <dbReference type="Proteomes" id="UP000243799"/>
    </source>
</evidence>
<dbReference type="Proteomes" id="UP000243799">
    <property type="component" value="Unassembled WGS sequence"/>
</dbReference>
<sequence length="49" mass="5568">MVGSLYSGAINCYSAADHGFAELDEQSQRENVKVRDLAQRLVRDIAKRW</sequence>
<dbReference type="AlphaFoldDB" id="A0A1I0X2W4"/>
<evidence type="ECO:0000313" key="1">
    <source>
        <dbReference type="EMBL" id="SFA94696.1"/>
    </source>
</evidence>
<accession>A0A1I0X2W4</accession>
<keyword evidence="2" id="KW-1185">Reference proteome</keyword>
<gene>
    <name evidence="1" type="ORF">SAMN05216266_102389</name>
</gene>
<proteinExistence type="predicted"/>
<dbReference type="RefSeq" id="WP_177242491.1">
    <property type="nucleotide sequence ID" value="NZ_FOKG01000002.1"/>
</dbReference>
<dbReference type="EMBL" id="FOKG01000002">
    <property type="protein sequence ID" value="SFA94696.1"/>
    <property type="molecule type" value="Genomic_DNA"/>
</dbReference>
<reference evidence="2" key="1">
    <citation type="submission" date="2016-10" db="EMBL/GenBank/DDBJ databases">
        <authorList>
            <person name="Varghese N."/>
            <person name="Submissions S."/>
        </authorList>
    </citation>
    <scope>NUCLEOTIDE SEQUENCE [LARGE SCALE GENOMIC DNA]</scope>
    <source>
        <strain evidence="2">CGMCC 4.3568</strain>
    </source>
</reference>
<protein>
    <submittedName>
        <fullName evidence="1">ANTAR domain-containing protein</fullName>
    </submittedName>
</protein>